<dbReference type="PANTHER" id="PTHR23502">
    <property type="entry name" value="MAJOR FACILITATOR SUPERFAMILY"/>
    <property type="match status" value="1"/>
</dbReference>
<feature type="region of interest" description="Disordered" evidence="11">
    <location>
        <begin position="1"/>
        <end position="47"/>
    </location>
</feature>
<feature type="domain" description="Major facilitator superfamily (MFS) profile" evidence="13">
    <location>
        <begin position="105"/>
        <end position="557"/>
    </location>
</feature>
<evidence type="ECO:0000313" key="14">
    <source>
        <dbReference type="EMBL" id="KAF7122175.1"/>
    </source>
</evidence>
<keyword evidence="16" id="KW-1185">Reference proteome</keyword>
<evidence type="ECO:0000256" key="5">
    <source>
        <dbReference type="ARBA" id="ARBA00022989"/>
    </source>
</evidence>
<feature type="transmembrane region" description="Helical" evidence="12">
    <location>
        <begin position="103"/>
        <end position="124"/>
    </location>
</feature>
<dbReference type="GO" id="GO:0140115">
    <property type="term" value="P:export across plasma membrane"/>
    <property type="evidence" value="ECO:0007669"/>
    <property type="project" value="UniProtKB-ARBA"/>
</dbReference>
<evidence type="ECO:0000313" key="15">
    <source>
        <dbReference type="EMBL" id="KAF7169566.1"/>
    </source>
</evidence>
<dbReference type="InterPro" id="IPR020846">
    <property type="entry name" value="MFS_dom"/>
</dbReference>
<proteinExistence type="inferred from homology"/>
<evidence type="ECO:0000313" key="16">
    <source>
        <dbReference type="Proteomes" id="UP000630445"/>
    </source>
</evidence>
<dbReference type="AlphaFoldDB" id="A0A8H6QCM4"/>
<feature type="transmembrane region" description="Helical" evidence="12">
    <location>
        <begin position="509"/>
        <end position="526"/>
    </location>
</feature>
<evidence type="ECO:0000256" key="6">
    <source>
        <dbReference type="ARBA" id="ARBA00023136"/>
    </source>
</evidence>
<comment type="catalytic activity">
    <reaction evidence="8">
        <text>citrate(in) = citrate(out)</text>
        <dbReference type="Rhea" id="RHEA:33183"/>
        <dbReference type="ChEBI" id="CHEBI:16947"/>
    </reaction>
</comment>
<feature type="transmembrane region" description="Helical" evidence="12">
    <location>
        <begin position="233"/>
        <end position="255"/>
    </location>
</feature>
<comment type="caution">
    <text evidence="15">The sequence shown here is derived from an EMBL/GenBank/DDBJ whole genome shotgun (WGS) entry which is preliminary data.</text>
</comment>
<evidence type="ECO:0000256" key="4">
    <source>
        <dbReference type="ARBA" id="ARBA00022692"/>
    </source>
</evidence>
<dbReference type="SUPFAM" id="SSF103473">
    <property type="entry name" value="MFS general substrate transporter"/>
    <property type="match status" value="1"/>
</dbReference>
<gene>
    <name evidence="14" type="ORF">CNMCM5793_000132</name>
    <name evidence="15" type="ORF">CNMCM6106_004408</name>
</gene>
<comment type="subcellular location">
    <subcellularLocation>
        <location evidence="1">Membrane</location>
        <topology evidence="1">Multi-pass membrane protein</topology>
    </subcellularLocation>
</comment>
<feature type="transmembrane region" description="Helical" evidence="12">
    <location>
        <begin position="374"/>
        <end position="394"/>
    </location>
</feature>
<dbReference type="CDD" id="cd17323">
    <property type="entry name" value="MFS_Tpo1_MDR_like"/>
    <property type="match status" value="1"/>
</dbReference>
<dbReference type="Gene3D" id="1.20.1250.20">
    <property type="entry name" value="MFS general substrate transporter like domains"/>
    <property type="match status" value="1"/>
</dbReference>
<evidence type="ECO:0000256" key="3">
    <source>
        <dbReference type="ARBA" id="ARBA00022448"/>
    </source>
</evidence>
<feature type="compositionally biased region" description="Basic and acidic residues" evidence="11">
    <location>
        <begin position="28"/>
        <end position="41"/>
    </location>
</feature>
<feature type="transmembrane region" description="Helical" evidence="12">
    <location>
        <begin position="430"/>
        <end position="447"/>
    </location>
</feature>
<dbReference type="GO" id="GO:0015203">
    <property type="term" value="F:polyamine transmembrane transporter activity"/>
    <property type="evidence" value="ECO:0007669"/>
    <property type="project" value="TreeGrafter"/>
</dbReference>
<evidence type="ECO:0000256" key="2">
    <source>
        <dbReference type="ARBA" id="ARBA00008335"/>
    </source>
</evidence>
<dbReference type="GO" id="GO:0005886">
    <property type="term" value="C:plasma membrane"/>
    <property type="evidence" value="ECO:0007669"/>
    <property type="project" value="UniProtKB-ARBA"/>
</dbReference>
<keyword evidence="5 12" id="KW-1133">Transmembrane helix</keyword>
<organism evidence="15 17">
    <name type="scientific">Aspergillus hiratsukae</name>
    <dbReference type="NCBI Taxonomy" id="1194566"/>
    <lineage>
        <taxon>Eukaryota</taxon>
        <taxon>Fungi</taxon>
        <taxon>Dikarya</taxon>
        <taxon>Ascomycota</taxon>
        <taxon>Pezizomycotina</taxon>
        <taxon>Eurotiomycetes</taxon>
        <taxon>Eurotiomycetidae</taxon>
        <taxon>Eurotiales</taxon>
        <taxon>Aspergillaceae</taxon>
        <taxon>Aspergillus</taxon>
        <taxon>Aspergillus subgen. Fumigati</taxon>
    </lineage>
</organism>
<dbReference type="EMBL" id="JACBAF010002032">
    <property type="protein sequence ID" value="KAF7169566.1"/>
    <property type="molecule type" value="Genomic_DNA"/>
</dbReference>
<protein>
    <recommendedName>
        <fullName evidence="10">Citrate exporter 1</fullName>
    </recommendedName>
</protein>
<dbReference type="PANTHER" id="PTHR23502:SF5">
    <property type="entry name" value="QUINIDINE RESISTANCE PROTEIN 3"/>
    <property type="match status" value="1"/>
</dbReference>
<reference evidence="15" key="1">
    <citation type="submission" date="2020-06" db="EMBL/GenBank/DDBJ databases">
        <title>Draft genome sequences of strains closely related to Aspergillus parafelis and Aspergillus hiratsukae.</title>
        <authorList>
            <person name="Dos Santos R.A.C."/>
            <person name="Rivero-Menendez O."/>
            <person name="Steenwyk J.L."/>
            <person name="Mead M.E."/>
            <person name="Goldman G.H."/>
            <person name="Alastruey-Izquierdo A."/>
            <person name="Rokas A."/>
        </authorList>
    </citation>
    <scope>NUCLEOTIDE SEQUENCE</scope>
    <source>
        <strain evidence="14">CNM-CM5793</strain>
        <strain evidence="15">CNM-CM6106</strain>
    </source>
</reference>
<evidence type="ECO:0000256" key="9">
    <source>
        <dbReference type="ARBA" id="ARBA00057034"/>
    </source>
</evidence>
<name>A0A8H6QCM4_9EURO</name>
<dbReference type="Proteomes" id="UP000662466">
    <property type="component" value="Unassembled WGS sequence"/>
</dbReference>
<keyword evidence="7" id="KW-0325">Glycoprotein</keyword>
<feature type="compositionally biased region" description="Acidic residues" evidence="11">
    <location>
        <begin position="1"/>
        <end position="10"/>
    </location>
</feature>
<dbReference type="FunFam" id="1.20.1250.20:FF:000172">
    <property type="entry name" value="MFS multidrug resistance transporter"/>
    <property type="match status" value="1"/>
</dbReference>
<dbReference type="OrthoDB" id="3936150at2759"/>
<dbReference type="PROSITE" id="PS50850">
    <property type="entry name" value="MFS"/>
    <property type="match status" value="1"/>
</dbReference>
<evidence type="ECO:0000256" key="8">
    <source>
        <dbReference type="ARBA" id="ARBA00051015"/>
    </source>
</evidence>
<dbReference type="InterPro" id="IPR036259">
    <property type="entry name" value="MFS_trans_sf"/>
</dbReference>
<feature type="transmembrane region" description="Helical" evidence="12">
    <location>
        <begin position="532"/>
        <end position="555"/>
    </location>
</feature>
<evidence type="ECO:0000256" key="7">
    <source>
        <dbReference type="ARBA" id="ARBA00023180"/>
    </source>
</evidence>
<dbReference type="GO" id="GO:0010509">
    <property type="term" value="P:intracellular polyamine homeostasis"/>
    <property type="evidence" value="ECO:0007669"/>
    <property type="project" value="TreeGrafter"/>
</dbReference>
<sequence length="568" mass="63024">MTSADLEEGVQEIPSADTVYTDAPTAKRSGDGDVCAEKDAHSSFPGSLQSAVEEKGTAIDIPYAEHESLPIAVPRLKRRGLFGQLTLLAEVENPKTYLRKTKWFITFIVALAGSTAPMGSSILFPSLSQISKEMGAATTVVNLNISLYMLSMSIFPLWWSSFSERLGRRTIYLVSFSLFVLFNVLSAVSHSISMLIVMRMLSGGASASVQAVGAGTIADLWDPHERGRAMGIFYLGPLCGPLLAPIIGGALADRWRWRSTMWFLAVYGGIIVIFIFFALPETLANRKPRDEDEQAPVERQLSRISSRQVVHLTARWLKVLKMVFLDPLKIVLYLRYPAVLLTVYYASITFGSLYVLNVSVEHTFGTNPYNFNTVIVGCLYIPNSLGYIAASIFGGRWMDNIMQREAKKAGRYDEHGKLIYRPEDRMRENAWLGAFLYPAALIWYGWTADKAIFWLAPNDARIVKANFVNQMIANFFFGVGSMLIFSMATTMLTEFMPQKSSTGVALNNFMRNIFSCIGSVVTAPIIDAIGNGWLFTILGLVAFASSSVILAMRIFGPRWRKSMDAVSH</sequence>
<feature type="transmembrane region" description="Helical" evidence="12">
    <location>
        <begin position="330"/>
        <end position="354"/>
    </location>
</feature>
<evidence type="ECO:0000256" key="1">
    <source>
        <dbReference type="ARBA" id="ARBA00004141"/>
    </source>
</evidence>
<dbReference type="EMBL" id="JACBAD010002027">
    <property type="protein sequence ID" value="KAF7122175.1"/>
    <property type="molecule type" value="Genomic_DNA"/>
</dbReference>
<comment type="similarity">
    <text evidence="2">Belongs to the major facilitator superfamily.</text>
</comment>
<evidence type="ECO:0000256" key="12">
    <source>
        <dbReference type="SAM" id="Phobius"/>
    </source>
</evidence>
<dbReference type="InterPro" id="IPR011701">
    <property type="entry name" value="MFS"/>
</dbReference>
<feature type="transmembrane region" description="Helical" evidence="12">
    <location>
        <begin position="171"/>
        <end position="197"/>
    </location>
</feature>
<evidence type="ECO:0000256" key="11">
    <source>
        <dbReference type="SAM" id="MobiDB-lite"/>
    </source>
</evidence>
<feature type="transmembrane region" description="Helical" evidence="12">
    <location>
        <begin position="136"/>
        <end position="159"/>
    </location>
</feature>
<evidence type="ECO:0000313" key="17">
    <source>
        <dbReference type="Proteomes" id="UP000662466"/>
    </source>
</evidence>
<keyword evidence="4 12" id="KW-0812">Transmembrane</keyword>
<feature type="transmembrane region" description="Helical" evidence="12">
    <location>
        <begin position="467"/>
        <end position="488"/>
    </location>
</feature>
<dbReference type="FunFam" id="1.20.1720.10:FF:000009">
    <property type="entry name" value="MFS multidrug transporter"/>
    <property type="match status" value="1"/>
</dbReference>
<dbReference type="Proteomes" id="UP000630445">
    <property type="component" value="Unassembled WGS sequence"/>
</dbReference>
<keyword evidence="6 12" id="KW-0472">Membrane</keyword>
<feature type="transmembrane region" description="Helical" evidence="12">
    <location>
        <begin position="203"/>
        <end position="221"/>
    </location>
</feature>
<keyword evidence="3" id="KW-0813">Transport</keyword>
<comment type="function">
    <text evidence="9">Transmembrane transporter that exports citrate across the cell membrane.</text>
</comment>
<dbReference type="Pfam" id="PF07690">
    <property type="entry name" value="MFS_1"/>
    <property type="match status" value="1"/>
</dbReference>
<accession>A0A8H6QCM4</accession>
<dbReference type="GO" id="GO:0015137">
    <property type="term" value="F:citrate transmembrane transporter activity"/>
    <property type="evidence" value="ECO:0007669"/>
    <property type="project" value="UniProtKB-ARBA"/>
</dbReference>
<evidence type="ECO:0000259" key="13">
    <source>
        <dbReference type="PROSITE" id="PS50850"/>
    </source>
</evidence>
<feature type="transmembrane region" description="Helical" evidence="12">
    <location>
        <begin position="261"/>
        <end position="279"/>
    </location>
</feature>
<evidence type="ECO:0000256" key="10">
    <source>
        <dbReference type="ARBA" id="ARBA00074746"/>
    </source>
</evidence>